<dbReference type="RefSeq" id="WP_115153082.1">
    <property type="nucleotide sequence ID" value="NZ_DBFWLE010000008.1"/>
</dbReference>
<dbReference type="PANTHER" id="PTHR33619">
    <property type="entry name" value="POLYSACCHARIDE EXPORT PROTEIN GFCE-RELATED"/>
    <property type="match status" value="1"/>
</dbReference>
<dbReference type="Pfam" id="PF10531">
    <property type="entry name" value="SLBB"/>
    <property type="match status" value="1"/>
</dbReference>
<dbReference type="InterPro" id="IPR019554">
    <property type="entry name" value="Soluble_ligand-bd"/>
</dbReference>
<evidence type="ECO:0000313" key="5">
    <source>
        <dbReference type="EMBL" id="SUB79106.1"/>
    </source>
</evidence>
<dbReference type="GO" id="GO:0015159">
    <property type="term" value="F:polysaccharide transmembrane transporter activity"/>
    <property type="evidence" value="ECO:0007669"/>
    <property type="project" value="InterPro"/>
</dbReference>
<evidence type="ECO:0000256" key="2">
    <source>
        <dbReference type="SAM" id="SignalP"/>
    </source>
</evidence>
<accession>A0AAQ1UJY8</accession>
<sequence>MKKLSILLLIAIALLSLGACKSAEFAKQVAYFQNADEADLTGSKRPFDAHIMPKDYLQITVHALDPRASDLFNLNVQTTTGTTATSYASNSTQLYLVDNDGNIQFPVVGKIALSGLTVRQAEERIMDKIAPFFTQNAGAMVTVKMQNYVVTVTGEVANPKSITVPTEKISILEAIAQAGDLTIYGRRDNVMLIREDATGAKVVHRFNLNDANVLNDPYYYLQQNDVVYVEPNEVKKGASEISTSTTYWFSLAGISTSVATLISNIWRK</sequence>
<dbReference type="PANTHER" id="PTHR33619:SF3">
    <property type="entry name" value="POLYSACCHARIDE EXPORT PROTEIN GFCE-RELATED"/>
    <property type="match status" value="1"/>
</dbReference>
<feature type="signal peptide" evidence="2">
    <location>
        <begin position="1"/>
        <end position="18"/>
    </location>
</feature>
<dbReference type="AlphaFoldDB" id="A0AAQ1UJY8"/>
<reference evidence="5 6" key="1">
    <citation type="submission" date="2018-06" db="EMBL/GenBank/DDBJ databases">
        <authorList>
            <consortium name="Pathogen Informatics"/>
            <person name="Doyle S."/>
        </authorList>
    </citation>
    <scope>NUCLEOTIDE SEQUENCE [LARGE SCALE GENOMIC DNA]</scope>
    <source>
        <strain evidence="5 6">NCTC13063</strain>
    </source>
</reference>
<evidence type="ECO:0000259" key="4">
    <source>
        <dbReference type="Pfam" id="PF10531"/>
    </source>
</evidence>
<dbReference type="InterPro" id="IPR003715">
    <property type="entry name" value="Poly_export_N"/>
</dbReference>
<dbReference type="EMBL" id="UGTJ01000001">
    <property type="protein sequence ID" value="SUB79106.1"/>
    <property type="molecule type" value="Genomic_DNA"/>
</dbReference>
<feature type="chain" id="PRO_5042953000" evidence="2">
    <location>
        <begin position="19"/>
        <end position="268"/>
    </location>
</feature>
<evidence type="ECO:0000256" key="1">
    <source>
        <dbReference type="ARBA" id="ARBA00022729"/>
    </source>
</evidence>
<comment type="caution">
    <text evidence="5">The sequence shown here is derived from an EMBL/GenBank/DDBJ whole genome shotgun (WGS) entry which is preliminary data.</text>
</comment>
<dbReference type="Proteomes" id="UP000255283">
    <property type="component" value="Unassembled WGS sequence"/>
</dbReference>
<feature type="domain" description="Soluble ligand binding" evidence="4">
    <location>
        <begin position="149"/>
        <end position="201"/>
    </location>
</feature>
<keyword evidence="1 2" id="KW-0732">Signal</keyword>
<proteinExistence type="predicted"/>
<dbReference type="Gene3D" id="3.10.560.10">
    <property type="entry name" value="Outer membrane lipoprotein wza domain like"/>
    <property type="match status" value="1"/>
</dbReference>
<gene>
    <name evidence="5" type="ORF">NCTC13063_00361</name>
</gene>
<evidence type="ECO:0000313" key="6">
    <source>
        <dbReference type="Proteomes" id="UP000255283"/>
    </source>
</evidence>
<dbReference type="InterPro" id="IPR049712">
    <property type="entry name" value="Poly_export"/>
</dbReference>
<dbReference type="PROSITE" id="PS51257">
    <property type="entry name" value="PROKAR_LIPOPROTEIN"/>
    <property type="match status" value="1"/>
</dbReference>
<evidence type="ECO:0000259" key="3">
    <source>
        <dbReference type="Pfam" id="PF02563"/>
    </source>
</evidence>
<name>A0AAQ1UJY8_9BACT</name>
<organism evidence="5 6">
    <name type="scientific">Segatella buccae</name>
    <dbReference type="NCBI Taxonomy" id="28126"/>
    <lineage>
        <taxon>Bacteria</taxon>
        <taxon>Pseudomonadati</taxon>
        <taxon>Bacteroidota</taxon>
        <taxon>Bacteroidia</taxon>
        <taxon>Bacteroidales</taxon>
        <taxon>Prevotellaceae</taxon>
        <taxon>Segatella</taxon>
    </lineage>
</organism>
<feature type="domain" description="Polysaccharide export protein N-terminal" evidence="3">
    <location>
        <begin position="48"/>
        <end position="143"/>
    </location>
</feature>
<protein>
    <submittedName>
        <fullName evidence="5">Polysaccharide export protein Wza</fullName>
    </submittedName>
</protein>
<dbReference type="Pfam" id="PF02563">
    <property type="entry name" value="Poly_export"/>
    <property type="match status" value="1"/>
</dbReference>